<dbReference type="AlphaFoldDB" id="A0A060WUX7"/>
<evidence type="ECO:0000313" key="7">
    <source>
        <dbReference type="EMBL" id="CDQ71173.1"/>
    </source>
</evidence>
<evidence type="ECO:0000256" key="1">
    <source>
        <dbReference type="ARBA" id="ARBA00004167"/>
    </source>
</evidence>
<dbReference type="PANTHER" id="PTHR31396">
    <property type="entry name" value="PROTEIN FAM163B MEMBER"/>
    <property type="match status" value="1"/>
</dbReference>
<reference evidence="7" key="2">
    <citation type="submission" date="2014-03" db="EMBL/GenBank/DDBJ databases">
        <authorList>
            <person name="Genoscope - CEA"/>
        </authorList>
    </citation>
    <scope>NUCLEOTIDE SEQUENCE</scope>
</reference>
<dbReference type="STRING" id="8022.A0A060WUX7"/>
<dbReference type="GO" id="GO:0016020">
    <property type="term" value="C:membrane"/>
    <property type="evidence" value="ECO:0007669"/>
    <property type="project" value="UniProtKB-SubCell"/>
</dbReference>
<comment type="subcellular location">
    <subcellularLocation>
        <location evidence="1">Membrane</location>
        <topology evidence="1">Single-pass membrane protein</topology>
    </subcellularLocation>
</comment>
<dbReference type="PANTHER" id="PTHR31396:SF2">
    <property type="entry name" value="PROTEIN FAM163B"/>
    <property type="match status" value="1"/>
</dbReference>
<dbReference type="EMBL" id="FR904754">
    <property type="protein sequence ID" value="CDQ71173.1"/>
    <property type="molecule type" value="Genomic_DNA"/>
</dbReference>
<dbReference type="Proteomes" id="UP000193380">
    <property type="component" value="Unassembled WGS sequence"/>
</dbReference>
<evidence type="ECO:0000256" key="4">
    <source>
        <dbReference type="ARBA" id="ARBA00022989"/>
    </source>
</evidence>
<name>A0A060WUX7_ONCMY</name>
<feature type="transmembrane region" description="Helical" evidence="6">
    <location>
        <begin position="6"/>
        <end position="28"/>
    </location>
</feature>
<organism evidence="7 8">
    <name type="scientific">Oncorhynchus mykiss</name>
    <name type="common">Rainbow trout</name>
    <name type="synonym">Salmo gairdneri</name>
    <dbReference type="NCBI Taxonomy" id="8022"/>
    <lineage>
        <taxon>Eukaryota</taxon>
        <taxon>Metazoa</taxon>
        <taxon>Chordata</taxon>
        <taxon>Craniata</taxon>
        <taxon>Vertebrata</taxon>
        <taxon>Euteleostomi</taxon>
        <taxon>Actinopterygii</taxon>
        <taxon>Neopterygii</taxon>
        <taxon>Teleostei</taxon>
        <taxon>Protacanthopterygii</taxon>
        <taxon>Salmoniformes</taxon>
        <taxon>Salmonidae</taxon>
        <taxon>Salmoninae</taxon>
        <taxon>Oncorhynchus</taxon>
    </lineage>
</organism>
<protein>
    <submittedName>
        <fullName evidence="7">Uncharacterized protein</fullName>
    </submittedName>
</protein>
<dbReference type="Pfam" id="PF15069">
    <property type="entry name" value="FAM163"/>
    <property type="match status" value="1"/>
</dbReference>
<evidence type="ECO:0000256" key="3">
    <source>
        <dbReference type="ARBA" id="ARBA00022692"/>
    </source>
</evidence>
<proteinExistence type="inferred from homology"/>
<gene>
    <name evidence="7" type="ORF">GSONMT00014528001</name>
</gene>
<reference evidence="7" key="1">
    <citation type="journal article" date="2014" name="Nat. Commun.">
        <title>The rainbow trout genome provides novel insights into evolution after whole-genome duplication in vertebrates.</title>
        <authorList>
            <person name="Berthelot C."/>
            <person name="Brunet F."/>
            <person name="Chalopin D."/>
            <person name="Juanchich A."/>
            <person name="Bernard M."/>
            <person name="Noel B."/>
            <person name="Bento P."/>
            <person name="Da Silva C."/>
            <person name="Labadie K."/>
            <person name="Alberti A."/>
            <person name="Aury J.M."/>
            <person name="Louis A."/>
            <person name="Dehais P."/>
            <person name="Bardou P."/>
            <person name="Montfort J."/>
            <person name="Klopp C."/>
            <person name="Cabau C."/>
            <person name="Gaspin C."/>
            <person name="Thorgaard G.H."/>
            <person name="Boussaha M."/>
            <person name="Quillet E."/>
            <person name="Guyomard R."/>
            <person name="Galiana D."/>
            <person name="Bobe J."/>
            <person name="Volff J.N."/>
            <person name="Genet C."/>
            <person name="Wincker P."/>
            <person name="Jaillon O."/>
            <person name="Roest Crollius H."/>
            <person name="Guiguen Y."/>
        </authorList>
    </citation>
    <scope>NUCLEOTIDE SEQUENCE [LARGE SCALE GENOMIC DNA]</scope>
</reference>
<accession>A0A060WUX7</accession>
<evidence type="ECO:0000256" key="2">
    <source>
        <dbReference type="ARBA" id="ARBA00006760"/>
    </source>
</evidence>
<dbReference type="InterPro" id="IPR029379">
    <property type="entry name" value="FAM163"/>
</dbReference>
<keyword evidence="4 6" id="KW-1133">Transmembrane helix</keyword>
<evidence type="ECO:0000313" key="8">
    <source>
        <dbReference type="Proteomes" id="UP000193380"/>
    </source>
</evidence>
<comment type="similarity">
    <text evidence="2">Belongs to the FAM163 family.</text>
</comment>
<sequence length="37" mass="3848">MSAGTVVICGGILATVILLTIVAVLCYCRLQVGYSFV</sequence>
<dbReference type="PaxDb" id="8022-A0A060WUX7"/>
<evidence type="ECO:0000256" key="6">
    <source>
        <dbReference type="SAM" id="Phobius"/>
    </source>
</evidence>
<keyword evidence="5 6" id="KW-0472">Membrane</keyword>
<evidence type="ECO:0000256" key="5">
    <source>
        <dbReference type="ARBA" id="ARBA00023136"/>
    </source>
</evidence>
<dbReference type="InterPro" id="IPR040280">
    <property type="entry name" value="FAM163B"/>
</dbReference>
<keyword evidence="3 6" id="KW-0812">Transmembrane</keyword>